<organism evidence="2">
    <name type="scientific">Strombidium rassoulzadegani</name>
    <dbReference type="NCBI Taxonomy" id="1082188"/>
    <lineage>
        <taxon>Eukaryota</taxon>
        <taxon>Sar</taxon>
        <taxon>Alveolata</taxon>
        <taxon>Ciliophora</taxon>
        <taxon>Intramacronucleata</taxon>
        <taxon>Spirotrichea</taxon>
        <taxon>Oligotrichia</taxon>
        <taxon>Strombidiidae</taxon>
        <taxon>Strombidium</taxon>
    </lineage>
</organism>
<dbReference type="EMBL" id="HBIA01009073">
    <property type="protein sequence ID" value="CAE0232939.1"/>
    <property type="molecule type" value="Transcribed_RNA"/>
</dbReference>
<gene>
    <name evidence="2" type="ORF">SRAS04492_LOCUS4737</name>
</gene>
<feature type="region of interest" description="Disordered" evidence="1">
    <location>
        <begin position="161"/>
        <end position="213"/>
    </location>
</feature>
<evidence type="ECO:0000313" key="2">
    <source>
        <dbReference type="EMBL" id="CAE0232939.1"/>
    </source>
</evidence>
<proteinExistence type="predicted"/>
<feature type="region of interest" description="Disordered" evidence="1">
    <location>
        <begin position="1"/>
        <end position="120"/>
    </location>
</feature>
<evidence type="ECO:0000256" key="1">
    <source>
        <dbReference type="SAM" id="MobiDB-lite"/>
    </source>
</evidence>
<sequence length="213" mass="23767">MRRKSLTKSNLYSHLPPQNHDDDNHFKPFGQGHSGSITVQKGEGTRNSHPKSKNKQRALRYRKQHNLSNNASDQQNKEGKQAVTITISEERDRESGSKAKVMDWPAVKPNQNLHPPKKADGHPKIISEAGGSQLWQSNAPFHYDGGDNLVLFKNLENQGAVSCSKGTKKKVKVKKVKKKAKSTRRPQEVDSLQNSHSGAPSDSSFPNNFNSRI</sequence>
<feature type="compositionally biased region" description="Basic residues" evidence="1">
    <location>
        <begin position="48"/>
        <end position="65"/>
    </location>
</feature>
<feature type="compositionally biased region" description="Low complexity" evidence="1">
    <location>
        <begin position="200"/>
        <end position="213"/>
    </location>
</feature>
<feature type="compositionally biased region" description="Basic and acidic residues" evidence="1">
    <location>
        <begin position="88"/>
        <end position="101"/>
    </location>
</feature>
<feature type="compositionally biased region" description="Basic residues" evidence="1">
    <location>
        <begin position="166"/>
        <end position="184"/>
    </location>
</feature>
<protein>
    <submittedName>
        <fullName evidence="2">Uncharacterized protein</fullName>
    </submittedName>
</protein>
<reference evidence="2" key="1">
    <citation type="submission" date="2021-01" db="EMBL/GenBank/DDBJ databases">
        <authorList>
            <person name="Corre E."/>
            <person name="Pelletier E."/>
            <person name="Niang G."/>
            <person name="Scheremetjew M."/>
            <person name="Finn R."/>
            <person name="Kale V."/>
            <person name="Holt S."/>
            <person name="Cochrane G."/>
            <person name="Meng A."/>
            <person name="Brown T."/>
            <person name="Cohen L."/>
        </authorList>
    </citation>
    <scope>NUCLEOTIDE SEQUENCE</scope>
    <source>
        <strain evidence="2">Ras09</strain>
    </source>
</reference>
<name>A0A7S3CN94_9SPIT</name>
<dbReference type="AlphaFoldDB" id="A0A7S3CN94"/>
<accession>A0A7S3CN94</accession>